<name>A0ABQ1PX47_9GAMM</name>
<evidence type="ECO:0000256" key="1">
    <source>
        <dbReference type="SAM" id="MobiDB-lite"/>
    </source>
</evidence>
<comment type="caution">
    <text evidence="3">The sequence shown here is derived from an EMBL/GenBank/DDBJ whole genome shotgun (WGS) entry which is preliminary data.</text>
</comment>
<feature type="region of interest" description="Disordered" evidence="1">
    <location>
        <begin position="1"/>
        <end position="22"/>
    </location>
</feature>
<proteinExistence type="predicted"/>
<evidence type="ECO:0000313" key="3">
    <source>
        <dbReference type="EMBL" id="GGD06119.1"/>
    </source>
</evidence>
<dbReference type="Proteomes" id="UP000638188">
    <property type="component" value="Unassembled WGS sequence"/>
</dbReference>
<gene>
    <name evidence="3" type="ORF">GCM10007418_26440</name>
</gene>
<dbReference type="RefSeq" id="WP_150278018.1">
    <property type="nucleotide sequence ID" value="NZ_BMFF01000005.1"/>
</dbReference>
<dbReference type="EMBL" id="BMFF01000005">
    <property type="protein sequence ID" value="GGD06119.1"/>
    <property type="molecule type" value="Genomic_DNA"/>
</dbReference>
<feature type="domain" description="DUF883" evidence="2">
    <location>
        <begin position="74"/>
        <end position="103"/>
    </location>
</feature>
<feature type="compositionally biased region" description="Polar residues" evidence="1">
    <location>
        <begin position="8"/>
        <end position="17"/>
    </location>
</feature>
<evidence type="ECO:0000259" key="2">
    <source>
        <dbReference type="Pfam" id="PF19029"/>
    </source>
</evidence>
<reference evidence="4" key="1">
    <citation type="journal article" date="2019" name="Int. J. Syst. Evol. Microbiol.">
        <title>The Global Catalogue of Microorganisms (GCM) 10K type strain sequencing project: providing services to taxonomists for standard genome sequencing and annotation.</title>
        <authorList>
            <consortium name="The Broad Institute Genomics Platform"/>
            <consortium name="The Broad Institute Genome Sequencing Center for Infectious Disease"/>
            <person name="Wu L."/>
            <person name="Ma J."/>
        </authorList>
    </citation>
    <scope>NUCLEOTIDE SEQUENCE [LARGE SCALE GENOMIC DNA]</scope>
    <source>
        <strain evidence="4">CGMCC 1.12482</strain>
    </source>
</reference>
<dbReference type="Pfam" id="PF19029">
    <property type="entry name" value="DUF883_C"/>
    <property type="match status" value="1"/>
</dbReference>
<protein>
    <recommendedName>
        <fullName evidence="2">DUF883 domain-containing protein</fullName>
    </recommendedName>
</protein>
<evidence type="ECO:0000313" key="4">
    <source>
        <dbReference type="Proteomes" id="UP000638188"/>
    </source>
</evidence>
<dbReference type="InterPro" id="IPR043605">
    <property type="entry name" value="DUF883_C"/>
</dbReference>
<sequence>MAEAKKSTPVTDNSTVNSEKDAGKEAVMAAYSNLVEAKEHFKHAAEAAGLDLKNEASDQFLKGKAKAGELSSQANSYVQEKPLTSLGIAFAAGFLISQLYSRK</sequence>
<accession>A0ABQ1PX47</accession>
<organism evidence="3 4">
    <name type="scientific">Halopseudomonas salina</name>
    <dbReference type="NCBI Taxonomy" id="1323744"/>
    <lineage>
        <taxon>Bacteria</taxon>
        <taxon>Pseudomonadati</taxon>
        <taxon>Pseudomonadota</taxon>
        <taxon>Gammaproteobacteria</taxon>
        <taxon>Pseudomonadales</taxon>
        <taxon>Pseudomonadaceae</taxon>
        <taxon>Halopseudomonas</taxon>
    </lineage>
</organism>
<keyword evidence="4" id="KW-1185">Reference proteome</keyword>